<proteinExistence type="predicted"/>
<dbReference type="EMBL" id="LT607757">
    <property type="protein sequence ID" value="SCG86917.1"/>
    <property type="molecule type" value="Genomic_DNA"/>
</dbReference>
<dbReference type="SUPFAM" id="SSF52402">
    <property type="entry name" value="Adenine nucleotide alpha hydrolases-like"/>
    <property type="match status" value="1"/>
</dbReference>
<dbReference type="InterPro" id="IPR014729">
    <property type="entry name" value="Rossmann-like_a/b/a_fold"/>
</dbReference>
<feature type="domain" description="4Fe-4S ferredoxin-type" evidence="1">
    <location>
        <begin position="313"/>
        <end position="343"/>
    </location>
</feature>
<dbReference type="Proteomes" id="UP000094707">
    <property type="component" value="Plasmid II"/>
</dbReference>
<sequence length="383" mass="44346">MALLHGPGGTPIKDLESAALQLVTEKCDPESSVVMFSGGKDSLVALDIASKAGVEHAVFIDSDLEFSISRDYVRKMKKFYDIEFVQPVNDFFEFCERISPPSKRLKWCCKVMKLALMMDYGIKNQKFTFLTGLRSDESRRRSKYTEIVSDPFLFSNPRYTFKQVNPVLLWSEREIWQYIHENELPFNPLYKLGSPRVGCWCCPLASRQEWDLARDLEPEKMKKLKKLIRDFSLKLPARYRHKYVKNGWKSFAFKYHKNPVMKMSIPNKTYTLVARDFYLDKVEDLLFILSSKFQRRSGSLSFDLDVDLQKQQIRMLLEKSLNCVGCGVCLVLCPVGALYLDPKIKVDSSKCVGCFACCKRVDSKLKMGCVARNYRMSRNTIEF</sequence>
<dbReference type="SUPFAM" id="SSF54862">
    <property type="entry name" value="4Fe-4S ferredoxins"/>
    <property type="match status" value="1"/>
</dbReference>
<dbReference type="InterPro" id="IPR017900">
    <property type="entry name" value="4Fe4S_Fe_S_CS"/>
</dbReference>
<name>A0A1D3L5L4_9EURY</name>
<dbReference type="PROSITE" id="PS00198">
    <property type="entry name" value="4FE4S_FER_1"/>
    <property type="match status" value="1"/>
</dbReference>
<evidence type="ECO:0000313" key="3">
    <source>
        <dbReference type="Proteomes" id="UP000094707"/>
    </source>
</evidence>
<dbReference type="GO" id="GO:0016491">
    <property type="term" value="F:oxidoreductase activity"/>
    <property type="evidence" value="ECO:0007669"/>
    <property type="project" value="UniProtKB-ARBA"/>
</dbReference>
<dbReference type="KEGG" id="mcub:MCBB_PMCBBP0007"/>
<geneLocation type="plasmid" evidence="3">
    <name>ii</name>
</geneLocation>
<dbReference type="PANTHER" id="PTHR43196">
    <property type="entry name" value="SULFATE ADENYLYLTRANSFERASE SUBUNIT 2"/>
    <property type="match status" value="1"/>
</dbReference>
<dbReference type="PANTHER" id="PTHR43196:SF2">
    <property type="entry name" value="PHOSPHOADENOSINE PHOSPHOSULFATE REDUCTASE"/>
    <property type="match status" value="1"/>
</dbReference>
<evidence type="ECO:0000313" key="2">
    <source>
        <dbReference type="EMBL" id="SCG86917.1"/>
    </source>
</evidence>
<dbReference type="Gene3D" id="3.40.50.620">
    <property type="entry name" value="HUPs"/>
    <property type="match status" value="1"/>
</dbReference>
<organism evidence="2 3">
    <name type="scientific">Methanobacterium congolense</name>
    <dbReference type="NCBI Taxonomy" id="118062"/>
    <lineage>
        <taxon>Archaea</taxon>
        <taxon>Methanobacteriati</taxon>
        <taxon>Methanobacteriota</taxon>
        <taxon>Methanomada group</taxon>
        <taxon>Methanobacteria</taxon>
        <taxon>Methanobacteriales</taxon>
        <taxon>Methanobacteriaceae</taxon>
        <taxon>Methanobacterium</taxon>
    </lineage>
</organism>
<evidence type="ECO:0000259" key="1">
    <source>
        <dbReference type="PROSITE" id="PS51379"/>
    </source>
</evidence>
<protein>
    <recommendedName>
        <fullName evidence="1">4Fe-4S ferredoxin-type domain-containing protein</fullName>
    </recommendedName>
</protein>
<dbReference type="Pfam" id="PF01507">
    <property type="entry name" value="PAPS_reduct"/>
    <property type="match status" value="1"/>
</dbReference>
<dbReference type="AlphaFoldDB" id="A0A1D3L5L4"/>
<dbReference type="PROSITE" id="PS51379">
    <property type="entry name" value="4FE4S_FER_2"/>
    <property type="match status" value="1"/>
</dbReference>
<dbReference type="InterPro" id="IPR002500">
    <property type="entry name" value="PAPS_reduct_dom"/>
</dbReference>
<gene>
    <name evidence="2" type="ORF">MCBB_PMCBBP0007</name>
</gene>
<dbReference type="InterPro" id="IPR017896">
    <property type="entry name" value="4Fe4S_Fe-S-bd"/>
</dbReference>
<reference evidence="2 3" key="1">
    <citation type="submission" date="2016-08" db="EMBL/GenBank/DDBJ databases">
        <authorList>
            <person name="Seilhamer J.J."/>
        </authorList>
    </citation>
    <scope>NUCLEOTIDE SEQUENCE [LARGE SCALE GENOMIC DNA]</scope>
    <source>
        <strain evidence="2">Buetzberg</strain>
        <plasmid evidence="3">Plasmid ii</plasmid>
    </source>
</reference>
<dbReference type="Gene3D" id="3.30.70.20">
    <property type="match status" value="1"/>
</dbReference>
<dbReference type="InterPro" id="IPR050128">
    <property type="entry name" value="Sulfate_adenylyltrnsfr_sub2"/>
</dbReference>
<keyword evidence="3" id="KW-1185">Reference proteome</keyword>
<accession>A0A1D3L5L4</accession>